<keyword evidence="4" id="KW-1185">Reference proteome</keyword>
<proteinExistence type="predicted"/>
<feature type="non-terminal residue" evidence="3">
    <location>
        <position position="155"/>
    </location>
</feature>
<dbReference type="AlphaFoldDB" id="A0A0C9V0E0"/>
<dbReference type="HOGENOM" id="CLU_000288_34_5_1"/>
<accession>A0A0C9V0E0</accession>
<organism evidence="3 4">
    <name type="scientific">Sphaerobolus stellatus (strain SS14)</name>
    <dbReference type="NCBI Taxonomy" id="990650"/>
    <lineage>
        <taxon>Eukaryota</taxon>
        <taxon>Fungi</taxon>
        <taxon>Dikarya</taxon>
        <taxon>Basidiomycota</taxon>
        <taxon>Agaricomycotina</taxon>
        <taxon>Agaricomycetes</taxon>
        <taxon>Phallomycetidae</taxon>
        <taxon>Geastrales</taxon>
        <taxon>Sphaerobolaceae</taxon>
        <taxon>Sphaerobolus</taxon>
    </lineage>
</organism>
<reference evidence="3 4" key="1">
    <citation type="submission" date="2014-06" db="EMBL/GenBank/DDBJ databases">
        <title>Evolutionary Origins and Diversification of the Mycorrhizal Mutualists.</title>
        <authorList>
            <consortium name="DOE Joint Genome Institute"/>
            <consortium name="Mycorrhizal Genomics Consortium"/>
            <person name="Kohler A."/>
            <person name="Kuo A."/>
            <person name="Nagy L.G."/>
            <person name="Floudas D."/>
            <person name="Copeland A."/>
            <person name="Barry K.W."/>
            <person name="Cichocki N."/>
            <person name="Veneault-Fourrey C."/>
            <person name="LaButti K."/>
            <person name="Lindquist E.A."/>
            <person name="Lipzen A."/>
            <person name="Lundell T."/>
            <person name="Morin E."/>
            <person name="Murat C."/>
            <person name="Riley R."/>
            <person name="Ohm R."/>
            <person name="Sun H."/>
            <person name="Tunlid A."/>
            <person name="Henrissat B."/>
            <person name="Grigoriev I.V."/>
            <person name="Hibbett D.S."/>
            <person name="Martin F."/>
        </authorList>
    </citation>
    <scope>NUCLEOTIDE SEQUENCE [LARGE SCALE GENOMIC DNA]</scope>
    <source>
        <strain evidence="3 4">SS14</strain>
    </source>
</reference>
<keyword evidence="1" id="KW-0677">Repeat</keyword>
<dbReference type="PANTHER" id="PTHR10039:SF16">
    <property type="entry name" value="GPI INOSITOL-DEACYLASE"/>
    <property type="match status" value="1"/>
</dbReference>
<dbReference type="Pfam" id="PF24883">
    <property type="entry name" value="NPHP3_N"/>
    <property type="match status" value="1"/>
</dbReference>
<dbReference type="EMBL" id="KN837253">
    <property type="protein sequence ID" value="KIJ30870.1"/>
    <property type="molecule type" value="Genomic_DNA"/>
</dbReference>
<dbReference type="SUPFAM" id="SSF52540">
    <property type="entry name" value="P-loop containing nucleoside triphosphate hydrolases"/>
    <property type="match status" value="1"/>
</dbReference>
<dbReference type="Proteomes" id="UP000054279">
    <property type="component" value="Unassembled WGS sequence"/>
</dbReference>
<feature type="domain" description="Nephrocystin 3-like N-terminal" evidence="2">
    <location>
        <begin position="30"/>
        <end position="155"/>
    </location>
</feature>
<dbReference type="InterPro" id="IPR027417">
    <property type="entry name" value="P-loop_NTPase"/>
</dbReference>
<feature type="non-terminal residue" evidence="3">
    <location>
        <position position="1"/>
    </location>
</feature>
<protein>
    <recommendedName>
        <fullName evidence="2">Nephrocystin 3-like N-terminal domain-containing protein</fullName>
    </recommendedName>
</protein>
<evidence type="ECO:0000256" key="1">
    <source>
        <dbReference type="ARBA" id="ARBA00022737"/>
    </source>
</evidence>
<dbReference type="Gene3D" id="3.40.50.300">
    <property type="entry name" value="P-loop containing nucleotide triphosphate hydrolases"/>
    <property type="match status" value="1"/>
</dbReference>
<dbReference type="InterPro" id="IPR056884">
    <property type="entry name" value="NPHP3-like_N"/>
</dbReference>
<sequence>ESYHKDILKWLDVIDVNSNFDKARERHHPGTGQWFLQSEVFESFKGDVGKCLWLHGIPGCGKTIISCVLSIRQPSNGLAYFFFSYTDKEKQNTFNMLSSIAAQLCQRITKIPPIVVTLYDKNKLARPPLSVVLDIIAHLASCFYQTYIVLDALDE</sequence>
<evidence type="ECO:0000313" key="4">
    <source>
        <dbReference type="Proteomes" id="UP000054279"/>
    </source>
</evidence>
<evidence type="ECO:0000259" key="2">
    <source>
        <dbReference type="Pfam" id="PF24883"/>
    </source>
</evidence>
<dbReference type="PANTHER" id="PTHR10039">
    <property type="entry name" value="AMELOGENIN"/>
    <property type="match status" value="1"/>
</dbReference>
<evidence type="ECO:0000313" key="3">
    <source>
        <dbReference type="EMBL" id="KIJ30870.1"/>
    </source>
</evidence>
<dbReference type="OrthoDB" id="448455at2759"/>
<gene>
    <name evidence="3" type="ORF">M422DRAFT_115400</name>
</gene>
<name>A0A0C9V0E0_SPHS4</name>